<dbReference type="RefSeq" id="WP_025292267.1">
    <property type="nucleotide sequence ID" value="NZ_CP006644.1"/>
</dbReference>
<dbReference type="PATRIC" id="fig|1123269.5.peg.2266"/>
<dbReference type="EMBL" id="CP006644">
    <property type="protein sequence ID" value="AHE54045.1"/>
    <property type="molecule type" value="Genomic_DNA"/>
</dbReference>
<gene>
    <name evidence="1" type="ORF">NX02_11680</name>
</gene>
<dbReference type="eggNOG" id="ENOG50319YX">
    <property type="taxonomic scope" value="Bacteria"/>
</dbReference>
<evidence type="ECO:0000313" key="1">
    <source>
        <dbReference type="EMBL" id="AHE54045.1"/>
    </source>
</evidence>
<keyword evidence="2" id="KW-1185">Reference proteome</keyword>
<evidence type="ECO:0000313" key="2">
    <source>
        <dbReference type="Proteomes" id="UP000018851"/>
    </source>
</evidence>
<reference evidence="1 2" key="1">
    <citation type="submission" date="2013-07" db="EMBL/GenBank/DDBJ databases">
        <title>Completed genome of Sphingomonas sanxanigenens NX02.</title>
        <authorList>
            <person name="Ma T."/>
            <person name="Huang H."/>
            <person name="Wu M."/>
            <person name="Li X."/>
            <person name="Li G."/>
        </authorList>
    </citation>
    <scope>NUCLEOTIDE SEQUENCE [LARGE SCALE GENOMIC DNA]</scope>
    <source>
        <strain evidence="1 2">NX02</strain>
    </source>
</reference>
<name>W0AEG7_9SPHN</name>
<organism evidence="1 2">
    <name type="scientific">Sphingomonas sanxanigenens DSM 19645 = NX02</name>
    <dbReference type="NCBI Taxonomy" id="1123269"/>
    <lineage>
        <taxon>Bacteria</taxon>
        <taxon>Pseudomonadati</taxon>
        <taxon>Pseudomonadota</taxon>
        <taxon>Alphaproteobacteria</taxon>
        <taxon>Sphingomonadales</taxon>
        <taxon>Sphingomonadaceae</taxon>
        <taxon>Sphingomonas</taxon>
    </lineage>
</organism>
<dbReference type="STRING" id="1123269.NX02_11680"/>
<proteinExistence type="predicted"/>
<dbReference type="InterPro" id="IPR046736">
    <property type="entry name" value="DUF6628"/>
</dbReference>
<sequence length="145" mass="15381">MNSQADIDDLLIRTAPEAPTDRTLLFAMRRMAMGGLNDAHAAHALFSAFGGSHRRPLVLLRALMAELARSSRNRILVAPCCCGRMTHGEAMLMGAIGVATQDPRRAHSRLAMVLGTSDCLGALSSAQALGQTFEDLGRPLSPGAL</sequence>
<dbReference type="HOGENOM" id="CLU_148699_0_0_5"/>
<accession>W0AEG7</accession>
<protein>
    <submittedName>
        <fullName evidence="1">Uncharacterized protein</fullName>
    </submittedName>
</protein>
<dbReference type="Pfam" id="PF20333">
    <property type="entry name" value="DUF6628"/>
    <property type="match status" value="1"/>
</dbReference>
<dbReference type="KEGG" id="ssan:NX02_11680"/>
<dbReference type="OrthoDB" id="7410293at2"/>
<dbReference type="AlphaFoldDB" id="W0AEG7"/>
<dbReference type="Proteomes" id="UP000018851">
    <property type="component" value="Chromosome"/>
</dbReference>